<keyword evidence="2" id="KW-1185">Reference proteome</keyword>
<comment type="caution">
    <text evidence="1">The sequence shown here is derived from an EMBL/GenBank/DDBJ whole genome shotgun (WGS) entry which is preliminary data.</text>
</comment>
<dbReference type="AlphaFoldDB" id="A0A916K5T3"/>
<accession>A0A916K5T3</accession>
<proteinExistence type="predicted"/>
<sequence length="89" mass="10060">MVCPFMRCSTDQVLRLLRGVRPTTAQRRNAHPGFARVRVGRQRFFLKSPLVSSRLFPYELRWLHRLAIAPPIDPPGETCVMSPAALSAS</sequence>
<dbReference type="EMBL" id="CAJVAS010000036">
    <property type="protein sequence ID" value="CAG7646907.1"/>
    <property type="molecule type" value="Genomic_DNA"/>
</dbReference>
<gene>
    <name evidence="1" type="ORF">PAESOLCIP111_05269</name>
</gene>
<evidence type="ECO:0000313" key="1">
    <source>
        <dbReference type="EMBL" id="CAG7646907.1"/>
    </source>
</evidence>
<protein>
    <submittedName>
        <fullName evidence="1">Uncharacterized protein</fullName>
    </submittedName>
</protein>
<organism evidence="1 2">
    <name type="scientific">Paenibacillus solanacearum</name>
    <dbReference type="NCBI Taxonomy" id="2048548"/>
    <lineage>
        <taxon>Bacteria</taxon>
        <taxon>Bacillati</taxon>
        <taxon>Bacillota</taxon>
        <taxon>Bacilli</taxon>
        <taxon>Bacillales</taxon>
        <taxon>Paenibacillaceae</taxon>
        <taxon>Paenibacillus</taxon>
    </lineage>
</organism>
<name>A0A916K5T3_9BACL</name>
<evidence type="ECO:0000313" key="2">
    <source>
        <dbReference type="Proteomes" id="UP000693672"/>
    </source>
</evidence>
<dbReference type="Proteomes" id="UP000693672">
    <property type="component" value="Unassembled WGS sequence"/>
</dbReference>
<reference evidence="1" key="1">
    <citation type="submission" date="2021-06" db="EMBL/GenBank/DDBJ databases">
        <authorList>
            <person name="Criscuolo A."/>
        </authorList>
    </citation>
    <scope>NUCLEOTIDE SEQUENCE</scope>
    <source>
        <strain evidence="1">CIP111600</strain>
    </source>
</reference>